<dbReference type="GO" id="GO:0044281">
    <property type="term" value="P:small molecule metabolic process"/>
    <property type="evidence" value="ECO:0007669"/>
    <property type="project" value="UniProtKB-ARBA"/>
</dbReference>
<feature type="domain" description="4Fe-4S ferredoxin-type" evidence="16">
    <location>
        <begin position="565"/>
        <end position="594"/>
    </location>
</feature>
<evidence type="ECO:0000256" key="4">
    <source>
        <dbReference type="ARBA" id="ARBA00017710"/>
    </source>
</evidence>
<evidence type="ECO:0000256" key="15">
    <source>
        <dbReference type="PIRSR" id="PIRSR006439-50"/>
    </source>
</evidence>
<dbReference type="CDD" id="cd02008">
    <property type="entry name" value="TPP_IOR_alpha"/>
    <property type="match status" value="1"/>
</dbReference>
<dbReference type="Pfam" id="PF02775">
    <property type="entry name" value="TPP_enzyme_C"/>
    <property type="match status" value="1"/>
</dbReference>
<feature type="binding site" evidence="15">
    <location>
        <position position="577"/>
    </location>
    <ligand>
        <name>[4Fe-4S] cluster</name>
        <dbReference type="ChEBI" id="CHEBI:49883"/>
        <label>2</label>
    </ligand>
</feature>
<dbReference type="Pfam" id="PF01855">
    <property type="entry name" value="POR_N"/>
    <property type="match status" value="1"/>
</dbReference>
<keyword evidence="17" id="KW-0670">Pyruvate</keyword>
<evidence type="ECO:0000256" key="14">
    <source>
        <dbReference type="PIRNR" id="PIRNR006439"/>
    </source>
</evidence>
<dbReference type="RefSeq" id="WP_038048882.1">
    <property type="nucleotide sequence ID" value="NZ_JMFG01000016.1"/>
</dbReference>
<keyword evidence="10 14" id="KW-0408">Iron</keyword>
<accession>A0A062XWY5</accession>
<protein>
    <recommendedName>
        <fullName evidence="4 14">Indolepyruvate oxidoreductase subunit IorA</fullName>
        <shortName evidence="14">IOR</shortName>
        <ecNumber evidence="3 14">1.2.7.8</ecNumber>
    </recommendedName>
    <alternativeName>
        <fullName evidence="12 14">Indolepyruvate ferredoxin oxidoreductase subunit alpha</fullName>
    </alternativeName>
</protein>
<evidence type="ECO:0000256" key="10">
    <source>
        <dbReference type="ARBA" id="ARBA00023004"/>
    </source>
</evidence>
<dbReference type="InterPro" id="IPR045025">
    <property type="entry name" value="HACL1-like"/>
</dbReference>
<dbReference type="OrthoDB" id="9804603at2"/>
<dbReference type="Gene3D" id="3.30.70.20">
    <property type="match status" value="1"/>
</dbReference>
<keyword evidence="5 14" id="KW-0813">Transport</keyword>
<dbReference type="InterPro" id="IPR011766">
    <property type="entry name" value="TPP_enzyme_TPP-bd"/>
</dbReference>
<feature type="binding site" evidence="15">
    <location>
        <position position="549"/>
    </location>
    <ligand>
        <name>[4Fe-4S] cluster</name>
        <dbReference type="ChEBI" id="CHEBI:49883"/>
        <label>2</label>
    </ligand>
</feature>
<evidence type="ECO:0000256" key="12">
    <source>
        <dbReference type="ARBA" id="ARBA00030514"/>
    </source>
</evidence>
<evidence type="ECO:0000256" key="8">
    <source>
        <dbReference type="ARBA" id="ARBA00022982"/>
    </source>
</evidence>
<evidence type="ECO:0000313" key="18">
    <source>
        <dbReference type="Proteomes" id="UP000027284"/>
    </source>
</evidence>
<evidence type="ECO:0000256" key="6">
    <source>
        <dbReference type="ARBA" id="ARBA00022485"/>
    </source>
</evidence>
<dbReference type="EMBL" id="JMFG01000016">
    <property type="protein sequence ID" value="KDA53894.1"/>
    <property type="molecule type" value="Genomic_DNA"/>
</dbReference>
<dbReference type="PANTHER" id="PTHR43710:SF7">
    <property type="entry name" value="INDOLEPYRUVATE OXIDOREDUCTASE SUBUNIT IORA"/>
    <property type="match status" value="1"/>
</dbReference>
<dbReference type="AlphaFoldDB" id="A0A062XWY5"/>
<dbReference type="CDD" id="cd07034">
    <property type="entry name" value="TPP_PYR_PFOR_IOR-alpha_like"/>
    <property type="match status" value="1"/>
</dbReference>
<proteinExistence type="predicted"/>
<evidence type="ECO:0000259" key="16">
    <source>
        <dbReference type="PROSITE" id="PS51379"/>
    </source>
</evidence>
<dbReference type="Proteomes" id="UP000027284">
    <property type="component" value="Unassembled WGS sequence"/>
</dbReference>
<evidence type="ECO:0000256" key="5">
    <source>
        <dbReference type="ARBA" id="ARBA00022448"/>
    </source>
</evidence>
<evidence type="ECO:0000256" key="7">
    <source>
        <dbReference type="ARBA" id="ARBA00022723"/>
    </source>
</evidence>
<dbReference type="PIRSF" id="PIRSF006439">
    <property type="entry name" value="Indolepyruvate_ferr_oxidored"/>
    <property type="match status" value="1"/>
</dbReference>
<keyword evidence="11 14" id="KW-0411">Iron-sulfur</keyword>
<dbReference type="InterPro" id="IPR017900">
    <property type="entry name" value="4Fe4S_Fe_S_CS"/>
</dbReference>
<dbReference type="GO" id="GO:0051539">
    <property type="term" value="F:4 iron, 4 sulfur cluster binding"/>
    <property type="evidence" value="ECO:0007669"/>
    <property type="project" value="UniProtKB-UniRule"/>
</dbReference>
<feature type="binding site" evidence="15">
    <location>
        <position position="538"/>
    </location>
    <ligand>
        <name>[4Fe-4S] cluster</name>
        <dbReference type="ChEBI" id="CHEBI:49883"/>
        <label>1</label>
    </ligand>
</feature>
<dbReference type="Gene3D" id="3.40.50.970">
    <property type="match status" value="2"/>
</dbReference>
<keyword evidence="8 14" id="KW-0249">Electron transport</keyword>
<dbReference type="NCBIfam" id="TIGR03336">
    <property type="entry name" value="IOR_alpha"/>
    <property type="match status" value="1"/>
</dbReference>
<sequence length="600" mass="64851">MRRILSGNEALARGAWEAGVQVAAAYPGTPSTELLEELARLPGVYAEWSTNEKVALDVAVGAALAGRRALAAMKHVGVNVAMDALMYASYTGLEAGLVLVSADDPAMHSSQNEQDNRRLAAFARIPCLEPSSSQECKDFMRLAFELSERFDTPVMVRTTTRINHSSSIVSLGERVELPPRRDKFPRRPEKYVMVPANARHRHPVVEERTKQIAAWADSEESPTVMEWRDESVGIITSGVAYQYAREVFPSASILKLGLTYPVPAQGIKAFASRVKRLVVLEELDPVIEEQVKLLGIPCDGKSIFPLCGELDPTVVRERGAEAGLPVDRQPLPPPQLEKPQLPARPPVLCPGCPHRSVFALLAKKKVPVSGDIGCYTLGYLPPLSALHFCGCMGASIGVAHGAAKAGISERMVAVLGDSTFFHTGLPALANVAYNRSNVLTIILDNRTTGMTGHQPNPGTGLTLQGEPAPALDFEAIARAFGIQKVATVEAYDTEALEEAFKALMATNEPAVLVARHACALLPEERKTWVPLEVVEEKCTGCGVCFRIGCPALLKSDELDPKTHKPLALIDPDLCTGCEVCAQLCPHEAILTREQVALETR</sequence>
<evidence type="ECO:0000256" key="3">
    <source>
        <dbReference type="ARBA" id="ARBA00012812"/>
    </source>
</evidence>
<feature type="binding site" evidence="15">
    <location>
        <position position="544"/>
    </location>
    <ligand>
        <name>[4Fe-4S] cluster</name>
        <dbReference type="ChEBI" id="CHEBI:49883"/>
        <label>1</label>
    </ligand>
</feature>
<keyword evidence="7 14" id="KW-0479">Metal-binding</keyword>
<dbReference type="Pfam" id="PF00037">
    <property type="entry name" value="Fer4"/>
    <property type="match status" value="1"/>
</dbReference>
<dbReference type="EC" id="1.2.7.8" evidence="3 14"/>
<evidence type="ECO:0000256" key="11">
    <source>
        <dbReference type="ARBA" id="ARBA00023014"/>
    </source>
</evidence>
<comment type="cofactor">
    <cofactor evidence="14 15">
        <name>[4Fe-4S] cluster</name>
        <dbReference type="ChEBI" id="CHEBI:49883"/>
    </cofactor>
    <text evidence="14 15">Binds 2 [4Fe-4S] clusters. In this family the first cluster has a non-standard and varying [4Fe-4S] binding motif CX(2)CX(2)CX(4-5)CP.</text>
</comment>
<comment type="subunit">
    <text evidence="2">Heterodimer of the IorA and IorB subunits.</text>
</comment>
<dbReference type="InterPro" id="IPR029061">
    <property type="entry name" value="THDP-binding"/>
</dbReference>
<gene>
    <name evidence="17" type="ORF">EG19_02660</name>
</gene>
<dbReference type="GO" id="GO:0043805">
    <property type="term" value="F:indolepyruvate ferredoxin oxidoreductase activity"/>
    <property type="evidence" value="ECO:0007669"/>
    <property type="project" value="UniProtKB-UniRule"/>
</dbReference>
<keyword evidence="18" id="KW-1185">Reference proteome</keyword>
<feature type="domain" description="4Fe-4S ferredoxin-type" evidence="16">
    <location>
        <begin position="529"/>
        <end position="561"/>
    </location>
</feature>
<keyword evidence="9 14" id="KW-0560">Oxidoreductase</keyword>
<dbReference type="PANTHER" id="PTHR43710">
    <property type="entry name" value="2-HYDROXYACYL-COA LYASE"/>
    <property type="match status" value="1"/>
</dbReference>
<comment type="catalytic activity">
    <reaction evidence="13 14">
        <text>indole-3-pyruvate + 2 oxidized [2Fe-2S]-[ferredoxin] + CoA = (indol-3-yl)acetyl-CoA + 2 reduced [2Fe-2S]-[ferredoxin] + CO2 + H(+)</text>
        <dbReference type="Rhea" id="RHEA:12645"/>
        <dbReference type="Rhea" id="RHEA-COMP:10000"/>
        <dbReference type="Rhea" id="RHEA-COMP:10001"/>
        <dbReference type="ChEBI" id="CHEBI:15378"/>
        <dbReference type="ChEBI" id="CHEBI:16526"/>
        <dbReference type="ChEBI" id="CHEBI:17640"/>
        <dbReference type="ChEBI" id="CHEBI:33737"/>
        <dbReference type="ChEBI" id="CHEBI:33738"/>
        <dbReference type="ChEBI" id="CHEBI:57271"/>
        <dbReference type="ChEBI" id="CHEBI:57287"/>
        <dbReference type="EC" id="1.2.7.8"/>
    </reaction>
</comment>
<dbReference type="InterPro" id="IPR017896">
    <property type="entry name" value="4Fe4S_Fe-S-bd"/>
</dbReference>
<dbReference type="InterPro" id="IPR009014">
    <property type="entry name" value="Transketo_C/PFOR_II"/>
</dbReference>
<feature type="binding site" evidence="15">
    <location>
        <position position="574"/>
    </location>
    <ligand>
        <name>[4Fe-4S] cluster</name>
        <dbReference type="ChEBI" id="CHEBI:49883"/>
        <label>2</label>
    </ligand>
</feature>
<dbReference type="GO" id="GO:0046872">
    <property type="term" value="F:metal ion binding"/>
    <property type="evidence" value="ECO:0007669"/>
    <property type="project" value="UniProtKB-UniRule"/>
</dbReference>
<evidence type="ECO:0000256" key="9">
    <source>
        <dbReference type="ARBA" id="ARBA00023002"/>
    </source>
</evidence>
<feature type="binding site" evidence="15">
    <location>
        <position position="541"/>
    </location>
    <ligand>
        <name>[4Fe-4S] cluster</name>
        <dbReference type="ChEBI" id="CHEBI:49883"/>
        <label>1</label>
    </ligand>
</feature>
<dbReference type="InterPro" id="IPR002880">
    <property type="entry name" value="Pyrv_Fd/Flavodoxin_OxRdtase_N"/>
</dbReference>
<feature type="binding site" evidence="15">
    <location>
        <position position="580"/>
    </location>
    <ligand>
        <name>[4Fe-4S] cluster</name>
        <dbReference type="ChEBI" id="CHEBI:49883"/>
        <label>2</label>
    </ligand>
</feature>
<dbReference type="SUPFAM" id="SSF52922">
    <property type="entry name" value="TK C-terminal domain-like"/>
    <property type="match status" value="1"/>
</dbReference>
<feature type="binding site" evidence="15">
    <location>
        <position position="584"/>
    </location>
    <ligand>
        <name>[4Fe-4S] cluster</name>
        <dbReference type="ChEBI" id="CHEBI:49883"/>
        <label>1</label>
    </ligand>
</feature>
<dbReference type="SUPFAM" id="SSF52518">
    <property type="entry name" value="Thiamin diphosphate-binding fold (THDP-binding)"/>
    <property type="match status" value="2"/>
</dbReference>
<comment type="caution">
    <text evidence="17">The sequence shown here is derived from an EMBL/GenBank/DDBJ whole genome shotgun (WGS) entry which is preliminary data.</text>
</comment>
<organism evidence="17 18">
    <name type="scientific">Thermoanaerobaculum aquaticum</name>
    <dbReference type="NCBI Taxonomy" id="1312852"/>
    <lineage>
        <taxon>Bacteria</taxon>
        <taxon>Pseudomonadati</taxon>
        <taxon>Acidobacteriota</taxon>
        <taxon>Thermoanaerobaculia</taxon>
        <taxon>Thermoanaerobaculales</taxon>
        <taxon>Thermoanaerobaculaceae</taxon>
        <taxon>Thermoanaerobaculum</taxon>
    </lineage>
</organism>
<evidence type="ECO:0000256" key="1">
    <source>
        <dbReference type="ARBA" id="ARBA00002995"/>
    </source>
</evidence>
<dbReference type="SUPFAM" id="SSF54862">
    <property type="entry name" value="4Fe-4S ferredoxins"/>
    <property type="match status" value="1"/>
</dbReference>
<evidence type="ECO:0000256" key="2">
    <source>
        <dbReference type="ARBA" id="ARBA00011238"/>
    </source>
</evidence>
<dbReference type="InterPro" id="IPR017721">
    <property type="entry name" value="IorA"/>
</dbReference>
<dbReference type="STRING" id="1312852.EG19_02660"/>
<dbReference type="FunFam" id="3.40.50.970:FF:000039">
    <property type="entry name" value="Indolepyruvate oxidoreductase subunit IorA"/>
    <property type="match status" value="1"/>
</dbReference>
<name>A0A062XWY5_9BACT</name>
<dbReference type="PROSITE" id="PS00198">
    <property type="entry name" value="4FE4S_FER_1"/>
    <property type="match status" value="1"/>
</dbReference>
<evidence type="ECO:0000313" key="17">
    <source>
        <dbReference type="EMBL" id="KDA53894.1"/>
    </source>
</evidence>
<dbReference type="GO" id="GO:0030976">
    <property type="term" value="F:thiamine pyrophosphate binding"/>
    <property type="evidence" value="ECO:0007669"/>
    <property type="project" value="InterPro"/>
</dbReference>
<dbReference type="PROSITE" id="PS51379">
    <property type="entry name" value="4FE4S_FER_2"/>
    <property type="match status" value="2"/>
</dbReference>
<keyword evidence="6 14" id="KW-0004">4Fe-4S</keyword>
<comment type="function">
    <text evidence="1 14">Catalyzes the ferredoxin-dependent oxidative decarboxylation of arylpyruvates.</text>
</comment>
<reference evidence="17 18" key="1">
    <citation type="submission" date="2014-04" db="EMBL/GenBank/DDBJ databases">
        <title>The Genome Sequence of Thermoanaerobaculum aquaticum MP-01, The First Cultivated Group 23 Acidobacterium.</title>
        <authorList>
            <person name="Stamps B.W."/>
            <person name="Losey N.A."/>
            <person name="Lawson P.A."/>
            <person name="Stevenson B.S."/>
        </authorList>
    </citation>
    <scope>NUCLEOTIDE SEQUENCE [LARGE SCALE GENOMIC DNA]</scope>
    <source>
        <strain evidence="17 18">MP-01</strain>
    </source>
</reference>
<evidence type="ECO:0000256" key="13">
    <source>
        <dbReference type="ARBA" id="ARBA00048332"/>
    </source>
</evidence>